<dbReference type="Proteomes" id="UP000613743">
    <property type="component" value="Unassembled WGS sequence"/>
</dbReference>
<dbReference type="EMBL" id="BMPZ01000007">
    <property type="protein sequence ID" value="GGI86516.1"/>
    <property type="molecule type" value="Genomic_DNA"/>
</dbReference>
<evidence type="ECO:0000313" key="2">
    <source>
        <dbReference type="EMBL" id="GGI86516.1"/>
    </source>
</evidence>
<gene>
    <name evidence="2" type="ORF">GCM10009332_24840</name>
</gene>
<comment type="caution">
    <text evidence="2">The sequence shown here is derived from an EMBL/GenBank/DDBJ whole genome shotgun (WGS) entry which is preliminary data.</text>
</comment>
<dbReference type="PANTHER" id="PTHR30163:SF8">
    <property type="entry name" value="LYTIC MUREIN TRANSGLYCOSYLASE"/>
    <property type="match status" value="1"/>
</dbReference>
<dbReference type="SUPFAM" id="SSF53955">
    <property type="entry name" value="Lysozyme-like"/>
    <property type="match status" value="1"/>
</dbReference>
<dbReference type="GO" id="GO:0009253">
    <property type="term" value="P:peptidoglycan catabolic process"/>
    <property type="evidence" value="ECO:0007669"/>
    <property type="project" value="TreeGrafter"/>
</dbReference>
<dbReference type="Gene3D" id="1.10.530.10">
    <property type="match status" value="1"/>
</dbReference>
<accession>A0A917NC93</accession>
<evidence type="ECO:0000313" key="3">
    <source>
        <dbReference type="Proteomes" id="UP000613743"/>
    </source>
</evidence>
<keyword evidence="3" id="KW-1185">Reference proteome</keyword>
<dbReference type="Gene3D" id="1.10.8.350">
    <property type="entry name" value="Bacterial muramidase"/>
    <property type="match status" value="1"/>
</dbReference>
<dbReference type="GO" id="GO:0008933">
    <property type="term" value="F:peptidoglycan lytic transglycosylase activity"/>
    <property type="evidence" value="ECO:0007669"/>
    <property type="project" value="TreeGrafter"/>
</dbReference>
<dbReference type="InterPro" id="IPR023346">
    <property type="entry name" value="Lysozyme-like_dom_sf"/>
</dbReference>
<reference evidence="2" key="1">
    <citation type="journal article" date="2014" name="Int. J. Syst. Evol. Microbiol.">
        <title>Complete genome sequence of Corynebacterium casei LMG S-19264T (=DSM 44701T), isolated from a smear-ripened cheese.</title>
        <authorList>
            <consortium name="US DOE Joint Genome Institute (JGI-PGF)"/>
            <person name="Walter F."/>
            <person name="Albersmeier A."/>
            <person name="Kalinowski J."/>
            <person name="Ruckert C."/>
        </authorList>
    </citation>
    <scope>NUCLEOTIDE SEQUENCE</scope>
    <source>
        <strain evidence="2">JCM 30804</strain>
    </source>
</reference>
<dbReference type="CDD" id="cd13399">
    <property type="entry name" value="Slt35-like"/>
    <property type="match status" value="1"/>
</dbReference>
<name>A0A917NC93_9GAMM</name>
<dbReference type="AlphaFoldDB" id="A0A917NC93"/>
<dbReference type="RefSeq" id="WP_188921411.1">
    <property type="nucleotide sequence ID" value="NZ_BMPZ01000007.1"/>
</dbReference>
<dbReference type="Pfam" id="PF13406">
    <property type="entry name" value="SLT_2"/>
    <property type="match status" value="1"/>
</dbReference>
<dbReference type="PANTHER" id="PTHR30163">
    <property type="entry name" value="MEMBRANE-BOUND LYTIC MUREIN TRANSGLYCOSYLASE B"/>
    <property type="match status" value="1"/>
</dbReference>
<reference evidence="2" key="2">
    <citation type="submission" date="2020-09" db="EMBL/GenBank/DDBJ databases">
        <authorList>
            <person name="Sun Q."/>
            <person name="Ohkuma M."/>
        </authorList>
    </citation>
    <scope>NUCLEOTIDE SEQUENCE</scope>
    <source>
        <strain evidence="2">JCM 30804</strain>
    </source>
</reference>
<dbReference type="InterPro" id="IPR043426">
    <property type="entry name" value="MltB-like"/>
</dbReference>
<proteinExistence type="predicted"/>
<dbReference type="NCBIfam" id="TIGR02283">
    <property type="entry name" value="MltB_2"/>
    <property type="match status" value="1"/>
</dbReference>
<protein>
    <submittedName>
        <fullName evidence="2">Lytic transglycosylase</fullName>
    </submittedName>
</protein>
<dbReference type="InterPro" id="IPR011970">
    <property type="entry name" value="MltB_2"/>
</dbReference>
<evidence type="ECO:0000259" key="1">
    <source>
        <dbReference type="Pfam" id="PF13406"/>
    </source>
</evidence>
<dbReference type="InterPro" id="IPR031304">
    <property type="entry name" value="SLT_2"/>
</dbReference>
<organism evidence="2 3">
    <name type="scientific">Shewanella gelidii</name>
    <dbReference type="NCBI Taxonomy" id="1642821"/>
    <lineage>
        <taxon>Bacteria</taxon>
        <taxon>Pseudomonadati</taxon>
        <taxon>Pseudomonadota</taxon>
        <taxon>Gammaproteobacteria</taxon>
        <taxon>Alteromonadales</taxon>
        <taxon>Shewanellaceae</taxon>
        <taxon>Shewanella</taxon>
    </lineage>
</organism>
<feature type="domain" description="Transglycosylase SLT" evidence="1">
    <location>
        <begin position="32"/>
        <end position="324"/>
    </location>
</feature>
<sequence>MYWHVLAIVWFGILATYSPFSHAEQNKQKPSFSEYVAELKQGALDTGLSSEFVESNFAKIKLFKKAVVTEQTPTPVIDTIDTYLRKSVPSHISSQGVALYKENAKELERIGKKYGIQPRFIVALWGVESRYGQTMGNYPVLSVTASLAYEGKKEAFFKKQFYAALDILESQKVEFSQLLGSWSGAMGQMQFMPVTYIAYAQDGDGDGKADIWNNLSDAFASAAYFLQQQGWKSEETWGRQVQIPSDFDQSLLGIDKSKTFSEWQALGVRRYNGSDLPSRDDMLVSLIMPDGVKGRKYLVYDNYKSLLAWNRSHHFAVSVAYLSEKIKAAK</sequence>